<name>A0A165CIS3_9APHY</name>
<accession>A0A165CIS3</accession>
<dbReference type="InParanoid" id="A0A165CIS3"/>
<evidence type="ECO:0000256" key="1">
    <source>
        <dbReference type="SAM" id="MobiDB-lite"/>
    </source>
</evidence>
<evidence type="ECO:0008006" key="4">
    <source>
        <dbReference type="Google" id="ProtNLM"/>
    </source>
</evidence>
<dbReference type="EMBL" id="KV427648">
    <property type="protein sequence ID" value="KZT02885.1"/>
    <property type="molecule type" value="Genomic_DNA"/>
</dbReference>
<evidence type="ECO:0000313" key="2">
    <source>
        <dbReference type="EMBL" id="KZT02885.1"/>
    </source>
</evidence>
<dbReference type="CDD" id="cd23507">
    <property type="entry name" value="hydrophobin_I"/>
    <property type="match status" value="1"/>
</dbReference>
<gene>
    <name evidence="2" type="ORF">LAESUDRAFT_762317</name>
</gene>
<reference evidence="2 3" key="1">
    <citation type="journal article" date="2016" name="Mol. Biol. Evol.">
        <title>Comparative Genomics of Early-Diverging Mushroom-Forming Fungi Provides Insights into the Origins of Lignocellulose Decay Capabilities.</title>
        <authorList>
            <person name="Nagy L.G."/>
            <person name="Riley R."/>
            <person name="Tritt A."/>
            <person name="Adam C."/>
            <person name="Daum C."/>
            <person name="Floudas D."/>
            <person name="Sun H."/>
            <person name="Yadav J.S."/>
            <person name="Pangilinan J."/>
            <person name="Larsson K.H."/>
            <person name="Matsuura K."/>
            <person name="Barry K."/>
            <person name="Labutti K."/>
            <person name="Kuo R."/>
            <person name="Ohm R.A."/>
            <person name="Bhattacharya S.S."/>
            <person name="Shirouzu T."/>
            <person name="Yoshinaga Y."/>
            <person name="Martin F.M."/>
            <person name="Grigoriev I.V."/>
            <person name="Hibbett D.S."/>
        </authorList>
    </citation>
    <scope>NUCLEOTIDE SEQUENCE [LARGE SCALE GENOMIC DNA]</scope>
    <source>
        <strain evidence="2 3">93-53</strain>
    </source>
</reference>
<keyword evidence="3" id="KW-1185">Reference proteome</keyword>
<evidence type="ECO:0000313" key="3">
    <source>
        <dbReference type="Proteomes" id="UP000076871"/>
    </source>
</evidence>
<feature type="region of interest" description="Disordered" evidence="1">
    <location>
        <begin position="56"/>
        <end position="83"/>
    </location>
</feature>
<proteinExistence type="predicted"/>
<organism evidence="2 3">
    <name type="scientific">Laetiporus sulphureus 93-53</name>
    <dbReference type="NCBI Taxonomy" id="1314785"/>
    <lineage>
        <taxon>Eukaryota</taxon>
        <taxon>Fungi</taxon>
        <taxon>Dikarya</taxon>
        <taxon>Basidiomycota</taxon>
        <taxon>Agaricomycotina</taxon>
        <taxon>Agaricomycetes</taxon>
        <taxon>Polyporales</taxon>
        <taxon>Laetiporus</taxon>
    </lineage>
</organism>
<dbReference type="GeneID" id="63830103"/>
<dbReference type="AlphaFoldDB" id="A0A165CIS3"/>
<protein>
    <recommendedName>
        <fullName evidence="4">Hydrophobin</fullName>
    </recommendedName>
</protein>
<dbReference type="Proteomes" id="UP000076871">
    <property type="component" value="Unassembled WGS sequence"/>
</dbReference>
<dbReference type="RefSeq" id="XP_040760625.1">
    <property type="nucleotide sequence ID" value="XM_040913075.1"/>
</dbReference>
<sequence>MKQGHDSQTPVPTFSAAQWGNRALLLTAIYVLEYTLSMLHIQSYIRAQDSYTFPAPQTAQQPGVQGLTSARNESPSHVNFTESSSSVVPTWSRAIESSSSTWAWPEPETVFTTDMIPSATPSTLPFPTIPPTAATATPMPNYGSSGQCNTGSTKCCITVGDASDPSILGLVDDVLDGVTSLVDIGCSALGGILGECTAFAILEGQQTLRRYRNA</sequence>